<sequence>MLALFASAFVVVAALAVWLRLSVREGILRSLRAASNFIDKVAAGDLTARVDARGSGGMQKMLEGLDRMGGDLRALVGEVQAVARRVTDFSAQISHGNLDLSQRTEEQATTLEETASSMEELTSTVASNADNAREASRLAAGASRVAHKGGEAVEQVVSTMAGISAASRRIEDIIGVIDGIAFQTNILALNAAVEAARAGDQGRGFAVVAGEVRALAQRSATAAREIRALIAESTGRVEAGARLVQGAGETMREIVVSVEKVSGLVAEIAQACQEQSAGIGQVNGAITQMEQVVQQNASLVEEAAAATESMKDDAAMLFRLVSRFRLEDAFEAVAAPARDAGPAGAAPTNGPAVVALGVSRPLPKLS</sequence>
<dbReference type="PANTHER" id="PTHR43531:SF14">
    <property type="entry name" value="METHYL-ACCEPTING CHEMOTAXIS PROTEIN I-RELATED"/>
    <property type="match status" value="1"/>
</dbReference>
<evidence type="ECO:0000313" key="7">
    <source>
        <dbReference type="Proteomes" id="UP000806285"/>
    </source>
</evidence>
<keyword evidence="7" id="KW-1185">Reference proteome</keyword>
<accession>A0ABR9S0M4</accession>
<dbReference type="SUPFAM" id="SSF58104">
    <property type="entry name" value="Methyl-accepting chemotaxis protein (MCP) signaling domain"/>
    <property type="match status" value="1"/>
</dbReference>
<keyword evidence="1" id="KW-0488">Methylation</keyword>
<dbReference type="CDD" id="cd11386">
    <property type="entry name" value="MCP_signal"/>
    <property type="match status" value="1"/>
</dbReference>
<dbReference type="InterPro" id="IPR004090">
    <property type="entry name" value="Chemotax_Me-accpt_rcpt"/>
</dbReference>
<feature type="domain" description="HAMP" evidence="5">
    <location>
        <begin position="25"/>
        <end position="77"/>
    </location>
</feature>
<feature type="domain" description="Methyl-accepting transducer" evidence="4">
    <location>
        <begin position="82"/>
        <end position="311"/>
    </location>
</feature>
<comment type="caution">
    <text evidence="6">The sequence shown here is derived from an EMBL/GenBank/DDBJ whole genome shotgun (WGS) entry which is preliminary data.</text>
</comment>
<dbReference type="PRINTS" id="PR00260">
    <property type="entry name" value="CHEMTRNSDUCR"/>
</dbReference>
<dbReference type="Gene3D" id="1.10.287.950">
    <property type="entry name" value="Methyl-accepting chemotaxis protein"/>
    <property type="match status" value="1"/>
</dbReference>
<evidence type="ECO:0000256" key="1">
    <source>
        <dbReference type="ARBA" id="ARBA00022481"/>
    </source>
</evidence>
<dbReference type="InterPro" id="IPR003660">
    <property type="entry name" value="HAMP_dom"/>
</dbReference>
<protein>
    <recommendedName>
        <fullName evidence="8">Methyl-accepting chemotaxis protein</fullName>
    </recommendedName>
</protein>
<proteinExistence type="inferred from homology"/>
<dbReference type="Proteomes" id="UP000806285">
    <property type="component" value="Unassembled WGS sequence"/>
</dbReference>
<reference evidence="6 7" key="1">
    <citation type="submission" date="2020-10" db="EMBL/GenBank/DDBJ databases">
        <title>Ramlibacter sp. HM2 16S ribosomal RNA gene Genome sequencing and assembly.</title>
        <authorList>
            <person name="Kang M."/>
        </authorList>
    </citation>
    <scope>NUCLEOTIDE SEQUENCE [LARGE SCALE GENOMIC DNA]</scope>
    <source>
        <strain evidence="6 7">HM2</strain>
    </source>
</reference>
<evidence type="ECO:0000256" key="2">
    <source>
        <dbReference type="ARBA" id="ARBA00029447"/>
    </source>
</evidence>
<dbReference type="SMART" id="SM00304">
    <property type="entry name" value="HAMP"/>
    <property type="match status" value="1"/>
</dbReference>
<dbReference type="PROSITE" id="PS50111">
    <property type="entry name" value="CHEMOTAXIS_TRANSDUC_2"/>
    <property type="match status" value="1"/>
</dbReference>
<comment type="similarity">
    <text evidence="2">Belongs to the methyl-accepting chemotaxis (MCP) protein family.</text>
</comment>
<dbReference type="InterPro" id="IPR004089">
    <property type="entry name" value="MCPsignal_dom"/>
</dbReference>
<keyword evidence="3" id="KW-0807">Transducer</keyword>
<dbReference type="Pfam" id="PF00015">
    <property type="entry name" value="MCPsignal"/>
    <property type="match status" value="1"/>
</dbReference>
<evidence type="ECO:0000313" key="6">
    <source>
        <dbReference type="EMBL" id="MBE7367058.1"/>
    </source>
</evidence>
<dbReference type="InterPro" id="IPR051310">
    <property type="entry name" value="MCP_chemotaxis"/>
</dbReference>
<dbReference type="PANTHER" id="PTHR43531">
    <property type="entry name" value="PROTEIN ICFG"/>
    <property type="match status" value="1"/>
</dbReference>
<evidence type="ECO:0000259" key="5">
    <source>
        <dbReference type="PROSITE" id="PS50885"/>
    </source>
</evidence>
<dbReference type="SMART" id="SM00283">
    <property type="entry name" value="MA"/>
    <property type="match status" value="1"/>
</dbReference>
<dbReference type="PROSITE" id="PS50885">
    <property type="entry name" value="HAMP"/>
    <property type="match status" value="1"/>
</dbReference>
<dbReference type="EMBL" id="JADDIV010000002">
    <property type="protein sequence ID" value="MBE7367058.1"/>
    <property type="molecule type" value="Genomic_DNA"/>
</dbReference>
<organism evidence="6 7">
    <name type="scientific">Ramlibacter pallidus</name>
    <dbReference type="NCBI Taxonomy" id="2780087"/>
    <lineage>
        <taxon>Bacteria</taxon>
        <taxon>Pseudomonadati</taxon>
        <taxon>Pseudomonadota</taxon>
        <taxon>Betaproteobacteria</taxon>
        <taxon>Burkholderiales</taxon>
        <taxon>Comamonadaceae</taxon>
        <taxon>Ramlibacter</taxon>
    </lineage>
</organism>
<evidence type="ECO:0000256" key="3">
    <source>
        <dbReference type="PROSITE-ProRule" id="PRU00284"/>
    </source>
</evidence>
<name>A0ABR9S0M4_9BURK</name>
<evidence type="ECO:0000259" key="4">
    <source>
        <dbReference type="PROSITE" id="PS50111"/>
    </source>
</evidence>
<gene>
    <name evidence="6" type="ORF">IM787_05760</name>
</gene>
<evidence type="ECO:0008006" key="8">
    <source>
        <dbReference type="Google" id="ProtNLM"/>
    </source>
</evidence>